<dbReference type="GO" id="GO:0016757">
    <property type="term" value="F:glycosyltransferase activity"/>
    <property type="evidence" value="ECO:0007669"/>
    <property type="project" value="InterPro"/>
</dbReference>
<dbReference type="RefSeq" id="WP_072559158.1">
    <property type="nucleotide sequence ID" value="NZ_CP018154.1"/>
</dbReference>
<reference evidence="3 4" key="1">
    <citation type="submission" date="2016-11" db="EMBL/GenBank/DDBJ databases">
        <title>Sphingorhabdus sp. LPB0140, isolated from marine environment.</title>
        <authorList>
            <person name="Kim E."/>
            <person name="Yi H."/>
        </authorList>
    </citation>
    <scope>NUCLEOTIDE SEQUENCE [LARGE SCALE GENOMIC DNA]</scope>
    <source>
        <strain evidence="3 4">LPB0140</strain>
    </source>
</reference>
<dbReference type="EMBL" id="CP018154">
    <property type="protein sequence ID" value="APG62506.1"/>
    <property type="molecule type" value="Genomic_DNA"/>
</dbReference>
<evidence type="ECO:0008006" key="5">
    <source>
        <dbReference type="Google" id="ProtNLM"/>
    </source>
</evidence>
<dbReference type="InterPro" id="IPR001296">
    <property type="entry name" value="Glyco_trans_1"/>
</dbReference>
<name>A0A1L3JBK7_9SPHN</name>
<dbReference type="Pfam" id="PF13439">
    <property type="entry name" value="Glyco_transf_4"/>
    <property type="match status" value="1"/>
</dbReference>
<evidence type="ECO:0000313" key="4">
    <source>
        <dbReference type="Proteomes" id="UP000242561"/>
    </source>
</evidence>
<dbReference type="KEGG" id="sphl:LPB140_06570"/>
<evidence type="ECO:0000259" key="1">
    <source>
        <dbReference type="Pfam" id="PF00534"/>
    </source>
</evidence>
<sequence>MHILTLSTLFPNSDRPNFGIFVERQTASLAAQDNVKVTVINPIGIAPWPISIFMPSTNKHLVSNIASDWRGLKIFRPSFPLIPKFGGPVNPHFIASAILPIIKKIHAQSPIDVIDAEFFYPDGPAAMIVAEKLNIPYTIKARGADVHLWGSKFGCKNLWKKAADNAVHLFAVSGALKRDIVAYGVNENKITVHYTGLDRNKFHPSTKAGQLPDILTSKGGNAPYLLSVGALIERKGQSFVIDAVASLPKHYHYVLAGSGPDEAALRAQAASLGLSDRVTFLGNVDNEDLPSLYQHAFAMVLPTASEGLANAWVESIGCGTPIITCNVGGAEELVRGPDSGYLIERSADAIVDAVNLLAKNRATPAAIAEQAAQFSWHENGRLLAKYFKNIVGINQSQ</sequence>
<dbReference type="InterPro" id="IPR028098">
    <property type="entry name" value="Glyco_trans_4-like_N"/>
</dbReference>
<dbReference type="Gene3D" id="3.40.50.2000">
    <property type="entry name" value="Glycogen Phosphorylase B"/>
    <property type="match status" value="2"/>
</dbReference>
<proteinExistence type="predicted"/>
<evidence type="ECO:0000313" key="3">
    <source>
        <dbReference type="EMBL" id="APG62506.1"/>
    </source>
</evidence>
<dbReference type="STRING" id="1913578.LPB140_06570"/>
<organism evidence="3 4">
    <name type="scientific">Sphingorhabdus lutea</name>
    <dbReference type="NCBI Taxonomy" id="1913578"/>
    <lineage>
        <taxon>Bacteria</taxon>
        <taxon>Pseudomonadati</taxon>
        <taxon>Pseudomonadota</taxon>
        <taxon>Alphaproteobacteria</taxon>
        <taxon>Sphingomonadales</taxon>
        <taxon>Sphingomonadaceae</taxon>
        <taxon>Sphingorhabdus</taxon>
    </lineage>
</organism>
<dbReference type="SUPFAM" id="SSF53756">
    <property type="entry name" value="UDP-Glycosyltransferase/glycogen phosphorylase"/>
    <property type="match status" value="1"/>
</dbReference>
<dbReference type="Pfam" id="PF00534">
    <property type="entry name" value="Glycos_transf_1"/>
    <property type="match status" value="1"/>
</dbReference>
<accession>A0A1L3JBK7</accession>
<dbReference type="AlphaFoldDB" id="A0A1L3JBK7"/>
<dbReference type="PANTHER" id="PTHR45947">
    <property type="entry name" value="SULFOQUINOVOSYL TRANSFERASE SQD2"/>
    <property type="match status" value="1"/>
</dbReference>
<dbReference type="InterPro" id="IPR050194">
    <property type="entry name" value="Glycosyltransferase_grp1"/>
</dbReference>
<dbReference type="OrthoDB" id="258796at2"/>
<dbReference type="Proteomes" id="UP000242561">
    <property type="component" value="Chromosome"/>
</dbReference>
<protein>
    <recommendedName>
        <fullName evidence="5">Glycosyltransferase family 4 protein</fullName>
    </recommendedName>
</protein>
<dbReference type="PANTHER" id="PTHR45947:SF15">
    <property type="entry name" value="TEICHURONIC ACID BIOSYNTHESIS GLYCOSYLTRANSFERASE TUAC-RELATED"/>
    <property type="match status" value="1"/>
</dbReference>
<feature type="domain" description="Glycosyltransferase subfamily 4-like N-terminal" evidence="2">
    <location>
        <begin position="78"/>
        <end position="199"/>
    </location>
</feature>
<evidence type="ECO:0000259" key="2">
    <source>
        <dbReference type="Pfam" id="PF13439"/>
    </source>
</evidence>
<keyword evidence="4" id="KW-1185">Reference proteome</keyword>
<feature type="domain" description="Glycosyl transferase family 1" evidence="1">
    <location>
        <begin position="220"/>
        <end position="373"/>
    </location>
</feature>
<gene>
    <name evidence="3" type="ORF">LPB140_06570</name>
</gene>